<sequence>MVETTLTSVYDMLSSVPEIPRHPPKAQVDPHFCIRKEGKELLLVQVYVDDIIFAASTPELCDLFAKIMCLKFKMSMNGKNLIFPKTTNYRNLRASLFNQIKNAHKSFKENTVLTLVMTQWILPCGESQTDEDKKGKLLIRPTIVHDWHPPLSLLQPSDLIYQIVYIACGAHCGSWLYAKFKTIARSGSNAVLGERTSYLSFKKAEKLCDIPVRKPE</sequence>
<organism evidence="1 2">
    <name type="scientific">Tanacetum coccineum</name>
    <dbReference type="NCBI Taxonomy" id="301880"/>
    <lineage>
        <taxon>Eukaryota</taxon>
        <taxon>Viridiplantae</taxon>
        <taxon>Streptophyta</taxon>
        <taxon>Embryophyta</taxon>
        <taxon>Tracheophyta</taxon>
        <taxon>Spermatophyta</taxon>
        <taxon>Magnoliopsida</taxon>
        <taxon>eudicotyledons</taxon>
        <taxon>Gunneridae</taxon>
        <taxon>Pentapetalae</taxon>
        <taxon>asterids</taxon>
        <taxon>campanulids</taxon>
        <taxon>Asterales</taxon>
        <taxon>Asteraceae</taxon>
        <taxon>Asteroideae</taxon>
        <taxon>Anthemideae</taxon>
        <taxon>Anthemidinae</taxon>
        <taxon>Tanacetum</taxon>
    </lineage>
</organism>
<evidence type="ECO:0008006" key="3">
    <source>
        <dbReference type="Google" id="ProtNLM"/>
    </source>
</evidence>
<reference evidence="1" key="2">
    <citation type="submission" date="2022-01" db="EMBL/GenBank/DDBJ databases">
        <authorList>
            <person name="Yamashiro T."/>
            <person name="Shiraishi A."/>
            <person name="Satake H."/>
            <person name="Nakayama K."/>
        </authorList>
    </citation>
    <scope>NUCLEOTIDE SEQUENCE</scope>
</reference>
<protein>
    <recommendedName>
        <fullName evidence="3">Reverse transcriptase Ty1/copia-type domain-containing protein</fullName>
    </recommendedName>
</protein>
<dbReference type="Proteomes" id="UP001151760">
    <property type="component" value="Unassembled WGS sequence"/>
</dbReference>
<proteinExistence type="predicted"/>
<accession>A0ABQ5C3M1</accession>
<keyword evidence="2" id="KW-1185">Reference proteome</keyword>
<name>A0ABQ5C3M1_9ASTR</name>
<reference evidence="1" key="1">
    <citation type="journal article" date="2022" name="Int. J. Mol. Sci.">
        <title>Draft Genome of Tanacetum Coccineum: Genomic Comparison of Closely Related Tanacetum-Family Plants.</title>
        <authorList>
            <person name="Yamashiro T."/>
            <person name="Shiraishi A."/>
            <person name="Nakayama K."/>
            <person name="Satake H."/>
        </authorList>
    </citation>
    <scope>NUCLEOTIDE SEQUENCE</scope>
</reference>
<gene>
    <name evidence="1" type="ORF">Tco_0890914</name>
</gene>
<evidence type="ECO:0000313" key="2">
    <source>
        <dbReference type="Proteomes" id="UP001151760"/>
    </source>
</evidence>
<evidence type="ECO:0000313" key="1">
    <source>
        <dbReference type="EMBL" id="GJT20977.1"/>
    </source>
</evidence>
<comment type="caution">
    <text evidence="1">The sequence shown here is derived from an EMBL/GenBank/DDBJ whole genome shotgun (WGS) entry which is preliminary data.</text>
</comment>
<dbReference type="EMBL" id="BQNB010013850">
    <property type="protein sequence ID" value="GJT20977.1"/>
    <property type="molecule type" value="Genomic_DNA"/>
</dbReference>